<dbReference type="PANTHER" id="PTHR45752:SF195">
    <property type="entry name" value="LEUCINE-RICH REPEAT (LRR) FAMILY PROTEIN-RELATED"/>
    <property type="match status" value="1"/>
</dbReference>
<dbReference type="Gene3D" id="3.80.10.10">
    <property type="entry name" value="Ribonuclease Inhibitor"/>
    <property type="match status" value="3"/>
</dbReference>
<accession>A0A087G872</accession>
<protein>
    <submittedName>
        <fullName evidence="3">Uncharacterized protein</fullName>
    </submittedName>
</protein>
<dbReference type="InterPro" id="IPR032675">
    <property type="entry name" value="LRR_dom_sf"/>
</dbReference>
<proteinExistence type="predicted"/>
<sequence>MGRDIVHKQSFDEPGKRQFLMDTMEICDLFDENTGTGTVLGIMLHRPDIEEIEINESAFEGMNNLQFLAVYSNSLCIPKGLSCLPNKLRFIQWDCFPMTFWPSKFSGKFLVEVIMRQSKLEKLWEGIKPLQCLKRMDLSHSEDLKEIPDLSKATNLEELDLYCCSGFLKLTNSIGNATKLKRLNLSGCWLLKELPFSIGNATNLQFLNLYCCTSLEELPSSIGLLINLEELELSCCDKLVTLPSIKNLHKLPVLNMSDCKELEVLPTNINLDSLTEIALGGCTRLKTFPNISTNIKELRLGYTAIEEVPLSINSWSFLYRLDMSECRNLKEFPYVPDSIVELELSKTGIEEVPPWIENLIHLCKLIMYGCKKLNNISPNVSKLENLEFLGLSIFWH</sequence>
<keyword evidence="1" id="KW-0433">Leucine-rich repeat</keyword>
<evidence type="ECO:0000313" key="3">
    <source>
        <dbReference type="EMBL" id="KFK26074.1"/>
    </source>
</evidence>
<dbReference type="EMBL" id="CM002876">
    <property type="protein sequence ID" value="KFK26074.1"/>
    <property type="molecule type" value="Genomic_DNA"/>
</dbReference>
<evidence type="ECO:0000313" key="4">
    <source>
        <dbReference type="Proteomes" id="UP000029120"/>
    </source>
</evidence>
<dbReference type="InterPro" id="IPR001611">
    <property type="entry name" value="Leu-rich_rpt"/>
</dbReference>
<evidence type="ECO:0000256" key="1">
    <source>
        <dbReference type="ARBA" id="ARBA00022614"/>
    </source>
</evidence>
<keyword evidence="4" id="KW-1185">Reference proteome</keyword>
<dbReference type="OMA" id="FKIHDCS"/>
<dbReference type="InterPro" id="IPR050715">
    <property type="entry name" value="LRR-SigEffector_domain"/>
</dbReference>
<name>A0A087G872_ARAAL</name>
<organism evidence="3 4">
    <name type="scientific">Arabis alpina</name>
    <name type="common">Alpine rock-cress</name>
    <dbReference type="NCBI Taxonomy" id="50452"/>
    <lineage>
        <taxon>Eukaryota</taxon>
        <taxon>Viridiplantae</taxon>
        <taxon>Streptophyta</taxon>
        <taxon>Embryophyta</taxon>
        <taxon>Tracheophyta</taxon>
        <taxon>Spermatophyta</taxon>
        <taxon>Magnoliopsida</taxon>
        <taxon>eudicotyledons</taxon>
        <taxon>Gunneridae</taxon>
        <taxon>Pentapetalae</taxon>
        <taxon>rosids</taxon>
        <taxon>malvids</taxon>
        <taxon>Brassicales</taxon>
        <taxon>Brassicaceae</taxon>
        <taxon>Arabideae</taxon>
        <taxon>Arabis</taxon>
    </lineage>
</organism>
<dbReference type="PANTHER" id="PTHR45752">
    <property type="entry name" value="LEUCINE-RICH REPEAT-CONTAINING"/>
    <property type="match status" value="1"/>
</dbReference>
<dbReference type="AlphaFoldDB" id="A0A087G872"/>
<dbReference type="Pfam" id="PF07725">
    <property type="entry name" value="LRR_3"/>
    <property type="match status" value="1"/>
</dbReference>
<gene>
    <name evidence="3" type="ordered locus">AALP_Aa8g199500</name>
</gene>
<dbReference type="Proteomes" id="UP000029120">
    <property type="component" value="Chromosome 8"/>
</dbReference>
<keyword evidence="2" id="KW-0677">Repeat</keyword>
<dbReference type="OrthoDB" id="1100476at2759"/>
<evidence type="ECO:0000256" key="2">
    <source>
        <dbReference type="ARBA" id="ARBA00022737"/>
    </source>
</evidence>
<dbReference type="InterPro" id="IPR011713">
    <property type="entry name" value="Leu-rich_rpt_3"/>
</dbReference>
<dbReference type="SUPFAM" id="SSF52058">
    <property type="entry name" value="L domain-like"/>
    <property type="match status" value="1"/>
</dbReference>
<dbReference type="Pfam" id="PF00560">
    <property type="entry name" value="LRR_1"/>
    <property type="match status" value="1"/>
</dbReference>
<reference evidence="4" key="1">
    <citation type="journal article" date="2015" name="Nat. Plants">
        <title>Genome expansion of Arabis alpina linked with retrotransposition and reduced symmetric DNA methylation.</title>
        <authorList>
            <person name="Willing E.M."/>
            <person name="Rawat V."/>
            <person name="Mandakova T."/>
            <person name="Maumus F."/>
            <person name="James G.V."/>
            <person name="Nordstroem K.J."/>
            <person name="Becker C."/>
            <person name="Warthmann N."/>
            <person name="Chica C."/>
            <person name="Szarzynska B."/>
            <person name="Zytnicki M."/>
            <person name="Albani M.C."/>
            <person name="Kiefer C."/>
            <person name="Bergonzi S."/>
            <person name="Castaings L."/>
            <person name="Mateos J.L."/>
            <person name="Berns M.C."/>
            <person name="Bujdoso N."/>
            <person name="Piofczyk T."/>
            <person name="de Lorenzo L."/>
            <person name="Barrero-Sicilia C."/>
            <person name="Mateos I."/>
            <person name="Piednoel M."/>
            <person name="Hagmann J."/>
            <person name="Chen-Min-Tao R."/>
            <person name="Iglesias-Fernandez R."/>
            <person name="Schuster S.C."/>
            <person name="Alonso-Blanco C."/>
            <person name="Roudier F."/>
            <person name="Carbonero P."/>
            <person name="Paz-Ares J."/>
            <person name="Davis S.J."/>
            <person name="Pecinka A."/>
            <person name="Quesneville H."/>
            <person name="Colot V."/>
            <person name="Lysak M.A."/>
            <person name="Weigel D."/>
            <person name="Coupland G."/>
            <person name="Schneeberger K."/>
        </authorList>
    </citation>
    <scope>NUCLEOTIDE SEQUENCE [LARGE SCALE GENOMIC DNA]</scope>
    <source>
        <strain evidence="4">cv. Pajares</strain>
    </source>
</reference>
<dbReference type="Gramene" id="KFK26074">
    <property type="protein sequence ID" value="KFK26074"/>
    <property type="gene ID" value="AALP_AA8G199500"/>
</dbReference>